<dbReference type="EMBL" id="JAGDFL010000056">
    <property type="protein sequence ID" value="KAG7399313.1"/>
    <property type="molecule type" value="Genomic_DNA"/>
</dbReference>
<reference evidence="7" key="1">
    <citation type="submission" date="2021-02" db="EMBL/GenBank/DDBJ databases">
        <authorList>
            <person name="Palmer J.M."/>
        </authorList>
    </citation>
    <scope>NUCLEOTIDE SEQUENCE</scope>
    <source>
        <strain evidence="7">SCRP23</strain>
    </source>
</reference>
<evidence type="ECO:0000256" key="1">
    <source>
        <dbReference type="ARBA" id="ARBA00022723"/>
    </source>
</evidence>
<dbReference type="AlphaFoldDB" id="A0A8T1X5I5"/>
<dbReference type="GO" id="GO:0008270">
    <property type="term" value="F:zinc ion binding"/>
    <property type="evidence" value="ECO:0007669"/>
    <property type="project" value="UniProtKB-KW"/>
</dbReference>
<keyword evidence="1" id="KW-0479">Metal-binding</keyword>
<sequence>MTRVIALKTSDALPDDQPQLLSLSLDGKPLTVAALREAAALLLPDASALALQYTDSDGDQVTINSDADLKELAAYMGDEQLERVQVTATAKRAASAVQTQLRGLVTAMSKLTAKPRPKPSAANAINLLVATLETIDVAEEASELKEVKDQLLTVLEDEDFRRSVDELSASEEFKDLAQVLVAAIYAEDAELIEETATARFEELLEFAKQVVARCPTLKPTLVSVAKHCMAGLVRYNDEELERDDSTSSSSSSSSCDDQDTVSVDISTEEVAVHLGIICDGCEKAPLVGVRYKSLEVPDFDLCEECEASGKWTSHEPFIKITDPSRAPKQKRTSELVHPFVTCDGCEMSPIVGIRFNSKTVDDFDLCEACEASGKWDETHGPATTTVTMATMATAVTESSATTASSTTTASLTAITITMVPQEFLSTVPRRTTLAHQVFRAILPTRDMAHRVMKVRQDSLVVAHLPTPTMRALPVSLDTAILVFVDLGISAARLQILIPEATTMGLLI</sequence>
<gene>
    <name evidence="7" type="primary">NBR1_2</name>
    <name evidence="7" type="ORF">PHYBOEH_009115</name>
</gene>
<feature type="domain" description="ZZ-type" evidence="6">
    <location>
        <begin position="273"/>
        <end position="325"/>
    </location>
</feature>
<evidence type="ECO:0000256" key="5">
    <source>
        <dbReference type="SAM" id="MobiDB-lite"/>
    </source>
</evidence>
<feature type="region of interest" description="Disordered" evidence="5">
    <location>
        <begin position="239"/>
        <end position="259"/>
    </location>
</feature>
<comment type="caution">
    <text evidence="7">The sequence shown here is derived from an EMBL/GenBank/DDBJ whole genome shotgun (WGS) entry which is preliminary data.</text>
</comment>
<organism evidence="7 8">
    <name type="scientific">Phytophthora boehmeriae</name>
    <dbReference type="NCBI Taxonomy" id="109152"/>
    <lineage>
        <taxon>Eukaryota</taxon>
        <taxon>Sar</taxon>
        <taxon>Stramenopiles</taxon>
        <taxon>Oomycota</taxon>
        <taxon>Peronosporomycetes</taxon>
        <taxon>Peronosporales</taxon>
        <taxon>Peronosporaceae</taxon>
        <taxon>Phytophthora</taxon>
    </lineage>
</organism>
<evidence type="ECO:0000313" key="8">
    <source>
        <dbReference type="Proteomes" id="UP000693981"/>
    </source>
</evidence>
<dbReference type="SMART" id="SM00291">
    <property type="entry name" value="ZnF_ZZ"/>
    <property type="match status" value="2"/>
</dbReference>
<proteinExistence type="predicted"/>
<feature type="compositionally biased region" description="Low complexity" evidence="5">
    <location>
        <begin position="246"/>
        <end position="259"/>
    </location>
</feature>
<keyword evidence="8" id="KW-1185">Reference proteome</keyword>
<dbReference type="InterPro" id="IPR000270">
    <property type="entry name" value="PB1_dom"/>
</dbReference>
<keyword evidence="2 4" id="KW-0863">Zinc-finger</keyword>
<dbReference type="PANTHER" id="PTHR20930:SF0">
    <property type="entry name" value="PROTEIN ILRUN"/>
    <property type="match status" value="1"/>
</dbReference>
<dbReference type="Pfam" id="PF00569">
    <property type="entry name" value="ZZ"/>
    <property type="match status" value="2"/>
</dbReference>
<keyword evidence="3" id="KW-0862">Zinc</keyword>
<dbReference type="OrthoDB" id="10064100at2759"/>
<evidence type="ECO:0000313" key="7">
    <source>
        <dbReference type="EMBL" id="KAG7399313.1"/>
    </source>
</evidence>
<accession>A0A8T1X5I5</accession>
<evidence type="ECO:0000256" key="3">
    <source>
        <dbReference type="ARBA" id="ARBA00022833"/>
    </source>
</evidence>
<dbReference type="Pfam" id="PF00564">
    <property type="entry name" value="PB1"/>
    <property type="match status" value="1"/>
</dbReference>
<name>A0A8T1X5I5_9STRA</name>
<evidence type="ECO:0000256" key="2">
    <source>
        <dbReference type="ARBA" id="ARBA00022771"/>
    </source>
</evidence>
<dbReference type="PANTHER" id="PTHR20930">
    <property type="entry name" value="OVARIAN CARCINOMA ANTIGEN CA125-RELATED"/>
    <property type="match status" value="1"/>
</dbReference>
<protein>
    <submittedName>
        <fullName evidence="7">Next to BRCA1 protein 1 protein</fullName>
    </submittedName>
</protein>
<evidence type="ECO:0000259" key="6">
    <source>
        <dbReference type="PROSITE" id="PS50135"/>
    </source>
</evidence>
<dbReference type="CDD" id="cd02340">
    <property type="entry name" value="ZZ_NBR1_like"/>
    <property type="match status" value="2"/>
</dbReference>
<dbReference type="PROSITE" id="PS50135">
    <property type="entry name" value="ZF_ZZ_2"/>
    <property type="match status" value="2"/>
</dbReference>
<dbReference type="InterPro" id="IPR000433">
    <property type="entry name" value="Znf_ZZ"/>
</dbReference>
<dbReference type="Proteomes" id="UP000693981">
    <property type="component" value="Unassembled WGS sequence"/>
</dbReference>
<feature type="domain" description="ZZ-type" evidence="6">
    <location>
        <begin position="337"/>
        <end position="396"/>
    </location>
</feature>
<evidence type="ECO:0000256" key="4">
    <source>
        <dbReference type="PROSITE-ProRule" id="PRU00228"/>
    </source>
</evidence>